<reference evidence="6 7" key="1">
    <citation type="submission" date="2024-02" db="EMBL/GenBank/DDBJ databases">
        <title>Bacterial strain from lacustrine sediment.</title>
        <authorList>
            <person name="Petit C."/>
            <person name="Fadhlaoui K."/>
        </authorList>
    </citation>
    <scope>NUCLEOTIDE SEQUENCE [LARGE SCALE GENOMIC DNA]</scope>
    <source>
        <strain evidence="6 7">IPX-CK</strain>
    </source>
</reference>
<evidence type="ECO:0000259" key="5">
    <source>
        <dbReference type="SMART" id="SM00827"/>
    </source>
</evidence>
<evidence type="ECO:0000313" key="6">
    <source>
        <dbReference type="EMBL" id="XAH74308.1"/>
    </source>
</evidence>
<dbReference type="EMBL" id="CP146256">
    <property type="protein sequence ID" value="XAH74308.1"/>
    <property type="molecule type" value="Genomic_DNA"/>
</dbReference>
<dbReference type="SUPFAM" id="SSF52151">
    <property type="entry name" value="FabD/lysophospholipase-like"/>
    <property type="match status" value="1"/>
</dbReference>
<keyword evidence="7" id="KW-1185">Reference proteome</keyword>
<protein>
    <recommendedName>
        <fullName evidence="4">Malonyl CoA-acyl carrier protein transacylase</fullName>
        <ecNumber evidence="4">2.3.1.39</ecNumber>
    </recommendedName>
</protein>
<dbReference type="Pfam" id="PF00698">
    <property type="entry name" value="Acyl_transf_1"/>
    <property type="match status" value="1"/>
</dbReference>
<dbReference type="PIRSF" id="PIRSF000446">
    <property type="entry name" value="Mct"/>
    <property type="match status" value="1"/>
</dbReference>
<dbReference type="Gene3D" id="3.40.366.10">
    <property type="entry name" value="Malonyl-Coenzyme A Acyl Carrier Protein, domain 2"/>
    <property type="match status" value="1"/>
</dbReference>
<evidence type="ECO:0000256" key="3">
    <source>
        <dbReference type="ARBA" id="ARBA00048462"/>
    </source>
</evidence>
<dbReference type="InterPro" id="IPR016035">
    <property type="entry name" value="Acyl_Trfase/lysoPLipase"/>
</dbReference>
<dbReference type="InterPro" id="IPR024925">
    <property type="entry name" value="Malonyl_CoA-ACP_transAc"/>
</dbReference>
<evidence type="ECO:0000256" key="4">
    <source>
        <dbReference type="PIRNR" id="PIRNR000446"/>
    </source>
</evidence>
<feature type="domain" description="Malonyl-CoA:ACP transacylase (MAT)" evidence="5">
    <location>
        <begin position="7"/>
        <end position="292"/>
    </location>
</feature>
<organism evidence="6 7">
    <name type="scientific">Kineothrix sedimenti</name>
    <dbReference type="NCBI Taxonomy" id="3123317"/>
    <lineage>
        <taxon>Bacteria</taxon>
        <taxon>Bacillati</taxon>
        <taxon>Bacillota</taxon>
        <taxon>Clostridia</taxon>
        <taxon>Lachnospirales</taxon>
        <taxon>Lachnospiraceae</taxon>
        <taxon>Kineothrix</taxon>
    </lineage>
</organism>
<gene>
    <name evidence="6" type="primary">fabD</name>
    <name evidence="6" type="ORF">V6984_00660</name>
</gene>
<dbReference type="InterPro" id="IPR050858">
    <property type="entry name" value="Mal-CoA-ACP_Trans/PKS_FabD"/>
</dbReference>
<dbReference type="Proteomes" id="UP001451571">
    <property type="component" value="Chromosome"/>
</dbReference>
<dbReference type="NCBIfam" id="TIGR00128">
    <property type="entry name" value="fabD"/>
    <property type="match status" value="1"/>
</dbReference>
<evidence type="ECO:0000256" key="1">
    <source>
        <dbReference type="ARBA" id="ARBA00022679"/>
    </source>
</evidence>
<name>A0ABZ3EY49_9FIRM</name>
<sequence length="301" mass="32771">MGKTAFIFPGQGAQYIGMGKDFYEQFTVSREMFELAEKAAGLDVASLCFEENERIHITEYTQIAMLATEVAILKAIEEKGYRPDVTAGLSLGEYGALAAAGIMSPENIFRIVRKRGIYMQEAVPRGGAMTAVLGLPADIIEKTCEKIEGSVSIANYNCPGQIVITGEAEAVEKAASQLLTEGAKRCIPLNVSGPFHSPLLAGAGEKLSEELRDVEVHDIKVSYLSNVTGDYVTAKEQVKSLLVRQVSSSVKWQQSVERMLEDGVDTFIEIGPGKTLSGFIRKISKDVKAVNIEKIDDLERI</sequence>
<comment type="catalytic activity">
    <reaction evidence="3 4">
        <text>holo-[ACP] + malonyl-CoA = malonyl-[ACP] + CoA</text>
        <dbReference type="Rhea" id="RHEA:41792"/>
        <dbReference type="Rhea" id="RHEA-COMP:9623"/>
        <dbReference type="Rhea" id="RHEA-COMP:9685"/>
        <dbReference type="ChEBI" id="CHEBI:57287"/>
        <dbReference type="ChEBI" id="CHEBI:57384"/>
        <dbReference type="ChEBI" id="CHEBI:64479"/>
        <dbReference type="ChEBI" id="CHEBI:78449"/>
        <dbReference type="EC" id="2.3.1.39"/>
    </reaction>
</comment>
<proteinExistence type="inferred from homology"/>
<dbReference type="InterPro" id="IPR016036">
    <property type="entry name" value="Malonyl_transacylase_ACP-bd"/>
</dbReference>
<dbReference type="InterPro" id="IPR014043">
    <property type="entry name" value="Acyl_transferase_dom"/>
</dbReference>
<keyword evidence="1 4" id="KW-0808">Transferase</keyword>
<dbReference type="PANTHER" id="PTHR42681">
    <property type="entry name" value="MALONYL-COA-ACYL CARRIER PROTEIN TRANSACYLASE, MITOCHONDRIAL"/>
    <property type="match status" value="1"/>
</dbReference>
<dbReference type="RefSeq" id="WP_342757901.1">
    <property type="nucleotide sequence ID" value="NZ_CP146256.1"/>
</dbReference>
<dbReference type="Gene3D" id="3.30.70.250">
    <property type="entry name" value="Malonyl-CoA ACP transacylase, ACP-binding"/>
    <property type="match status" value="1"/>
</dbReference>
<dbReference type="SUPFAM" id="SSF55048">
    <property type="entry name" value="Probable ACP-binding domain of malonyl-CoA ACP transacylase"/>
    <property type="match status" value="1"/>
</dbReference>
<evidence type="ECO:0000256" key="2">
    <source>
        <dbReference type="ARBA" id="ARBA00023315"/>
    </source>
</evidence>
<dbReference type="SMART" id="SM00827">
    <property type="entry name" value="PKS_AT"/>
    <property type="match status" value="1"/>
</dbReference>
<dbReference type="GO" id="GO:0004314">
    <property type="term" value="F:[acyl-carrier-protein] S-malonyltransferase activity"/>
    <property type="evidence" value="ECO:0007669"/>
    <property type="project" value="UniProtKB-EC"/>
</dbReference>
<dbReference type="InterPro" id="IPR001227">
    <property type="entry name" value="Ac_transferase_dom_sf"/>
</dbReference>
<keyword evidence="2 4" id="KW-0012">Acyltransferase</keyword>
<dbReference type="EC" id="2.3.1.39" evidence="4"/>
<dbReference type="InterPro" id="IPR004410">
    <property type="entry name" value="Malonyl_CoA-ACP_transAc_FabD"/>
</dbReference>
<comment type="similarity">
    <text evidence="4">Belongs to the fabD family.</text>
</comment>
<dbReference type="PANTHER" id="PTHR42681:SF1">
    <property type="entry name" value="MALONYL-COA-ACYL CARRIER PROTEIN TRANSACYLASE, MITOCHONDRIAL"/>
    <property type="match status" value="1"/>
</dbReference>
<accession>A0ABZ3EY49</accession>
<evidence type="ECO:0000313" key="7">
    <source>
        <dbReference type="Proteomes" id="UP001451571"/>
    </source>
</evidence>